<evidence type="ECO:0000313" key="5">
    <source>
        <dbReference type="Proteomes" id="UP000198510"/>
    </source>
</evidence>
<evidence type="ECO:0000313" key="4">
    <source>
        <dbReference type="EMBL" id="SDL47998.1"/>
    </source>
</evidence>
<organism evidence="4 5">
    <name type="scientific">Catalinimonas alkaloidigena</name>
    <dbReference type="NCBI Taxonomy" id="1075417"/>
    <lineage>
        <taxon>Bacteria</taxon>
        <taxon>Pseudomonadati</taxon>
        <taxon>Bacteroidota</taxon>
        <taxon>Cytophagia</taxon>
        <taxon>Cytophagales</taxon>
        <taxon>Catalimonadaceae</taxon>
        <taxon>Catalinimonas</taxon>
    </lineage>
</organism>
<reference evidence="4 5" key="1">
    <citation type="submission" date="2016-10" db="EMBL/GenBank/DDBJ databases">
        <authorList>
            <person name="de Groot N.N."/>
        </authorList>
    </citation>
    <scope>NUCLEOTIDE SEQUENCE [LARGE SCALE GENOMIC DNA]</scope>
    <source>
        <strain evidence="4 5">DSM 25186</strain>
    </source>
</reference>
<keyword evidence="2" id="KW-0472">Membrane</keyword>
<evidence type="ECO:0000259" key="3">
    <source>
        <dbReference type="Pfam" id="PF03413"/>
    </source>
</evidence>
<dbReference type="InterPro" id="IPR005625">
    <property type="entry name" value="PepSY-ass_TM"/>
</dbReference>
<feature type="region of interest" description="Disordered" evidence="1">
    <location>
        <begin position="380"/>
        <end position="407"/>
    </location>
</feature>
<feature type="transmembrane region" description="Helical" evidence="2">
    <location>
        <begin position="149"/>
        <end position="169"/>
    </location>
</feature>
<accession>A0A1G9KDV9</accession>
<dbReference type="AlphaFoldDB" id="A0A1G9KDV9"/>
<keyword evidence="5" id="KW-1185">Reference proteome</keyword>
<protein>
    <submittedName>
        <fullName evidence="4">Uncharacterized iron-regulated membrane protein</fullName>
    </submittedName>
</protein>
<evidence type="ECO:0000256" key="1">
    <source>
        <dbReference type="SAM" id="MobiDB-lite"/>
    </source>
</evidence>
<feature type="transmembrane region" description="Helical" evidence="2">
    <location>
        <begin position="199"/>
        <end position="223"/>
    </location>
</feature>
<dbReference type="Pfam" id="PF03929">
    <property type="entry name" value="PepSY_TM"/>
    <property type="match status" value="1"/>
</dbReference>
<feature type="transmembrane region" description="Helical" evidence="2">
    <location>
        <begin position="352"/>
        <end position="373"/>
    </location>
</feature>
<feature type="domain" description="PepSY" evidence="3">
    <location>
        <begin position="62"/>
        <end position="119"/>
    </location>
</feature>
<evidence type="ECO:0000256" key="2">
    <source>
        <dbReference type="SAM" id="Phobius"/>
    </source>
</evidence>
<dbReference type="Pfam" id="PF03413">
    <property type="entry name" value="PepSY"/>
    <property type="match status" value="1"/>
</dbReference>
<proteinExistence type="predicted"/>
<dbReference type="InterPro" id="IPR025711">
    <property type="entry name" value="PepSY"/>
</dbReference>
<feature type="transmembrane region" description="Helical" evidence="2">
    <location>
        <begin position="20"/>
        <end position="41"/>
    </location>
</feature>
<dbReference type="PANTHER" id="PTHR34219">
    <property type="entry name" value="IRON-REGULATED INNER MEMBRANE PROTEIN-RELATED"/>
    <property type="match status" value="1"/>
</dbReference>
<dbReference type="PANTHER" id="PTHR34219:SF3">
    <property type="entry name" value="BLL7967 PROTEIN"/>
    <property type="match status" value="1"/>
</dbReference>
<dbReference type="EMBL" id="FNFO01000006">
    <property type="protein sequence ID" value="SDL47998.1"/>
    <property type="molecule type" value="Genomic_DNA"/>
</dbReference>
<keyword evidence="2" id="KW-0812">Transmembrane</keyword>
<name>A0A1G9KDV9_9BACT</name>
<dbReference type="STRING" id="1075417.SAMN05421823_106134"/>
<sequence>MTSNSTPLTLKRLIGSLHLWLGLASGLIVFIVALTGCLYAFQEEIQNLTQPYRFVEEAQGTPLPPSQLQRIAEEALPEKKVHAVLYPKAGEAAQVIFYNYEPEYYYYLVYLNPYTGAIQQVKDMEADFFQIVLDGHFYLWLPAPIGQPVVATATLVFVVMLLTGLVLWWPKNKSAARQRFSIKWNARWRRKNYDLHNVLGVYALWLALVLALTGLVWGFQWFAQGTYTALGGEKELMYIEPLSDTTATLVQEAEAVPAMDRIWQQMRREHPTAEVLEVHVPETPASPIAANVNTQDGTFWRLDYRYFDQYTLEELSVDHVYGRLADADATDKLFRMNYDIHTGAILGFPGKLLAFFASLIVASLPVTGFLIWWGRRKKSRQRNPLPKRSAPAPARKNRAAVARVDPS</sequence>
<keyword evidence="2" id="KW-1133">Transmembrane helix</keyword>
<gene>
    <name evidence="4" type="ORF">SAMN05421823_106134</name>
</gene>
<dbReference type="Proteomes" id="UP000198510">
    <property type="component" value="Unassembled WGS sequence"/>
</dbReference>